<dbReference type="OrthoDB" id="2080124at2"/>
<comment type="caution">
    <text evidence="1">The sequence shown here is derived from an EMBL/GenBank/DDBJ whole genome shotgun (WGS) entry which is preliminary data.</text>
</comment>
<reference evidence="1 2" key="1">
    <citation type="journal article" date="2018" name="Syst. Appl. Microbiol.">
        <title>Characterization and high-quality draft genome sequence of Herbivorax saccincola A7, an anaerobic, alkaliphilic, thermophilic, cellulolytic, and xylanolytic bacterium.</title>
        <authorList>
            <person name="Aikawa S."/>
            <person name="Baramee S."/>
            <person name="Sermsathanaswadi J."/>
            <person name="Thianheng P."/>
            <person name="Tachaapaikoon C."/>
            <person name="Shikata A."/>
            <person name="Waeonukul R."/>
            <person name="Pason P."/>
            <person name="Ratanakhanokchai K."/>
            <person name="Kosugi A."/>
        </authorList>
    </citation>
    <scope>NUCLEOTIDE SEQUENCE [LARGE SCALE GENOMIC DNA]</scope>
    <source>
        <strain evidence="1 2">A7</strain>
    </source>
</reference>
<name>A0A2S8R6R8_9FIRM</name>
<evidence type="ECO:0000313" key="1">
    <source>
        <dbReference type="EMBL" id="PQQ65488.1"/>
    </source>
</evidence>
<gene>
    <name evidence="1" type="ORF">B9R14_01040</name>
</gene>
<organism evidence="1 2">
    <name type="scientific">Acetivibrio saccincola</name>
    <dbReference type="NCBI Taxonomy" id="1677857"/>
    <lineage>
        <taxon>Bacteria</taxon>
        <taxon>Bacillati</taxon>
        <taxon>Bacillota</taxon>
        <taxon>Clostridia</taxon>
        <taxon>Eubacteriales</taxon>
        <taxon>Oscillospiraceae</taxon>
        <taxon>Acetivibrio</taxon>
    </lineage>
</organism>
<dbReference type="EMBL" id="NEMB01000003">
    <property type="protein sequence ID" value="PQQ65488.1"/>
    <property type="molecule type" value="Genomic_DNA"/>
</dbReference>
<dbReference type="Proteomes" id="UP000239720">
    <property type="component" value="Unassembled WGS sequence"/>
</dbReference>
<sequence length="704" mass="78499">MKTIFLKRFTCLFIVISILFSFNILVNALDEEFIIFDSEVIPGAPTVLGGSTNITYKQSGKIDIPLEPTNKDVVFLIDSSFNLKEVPIGDGPFDHVLFSRNNTDIIGYGTTVDGKFFSKKTVNNGDSNIQINSTYECEDWNGQPPKNGTRVTDEDLNRFDHWFPDEENQYGVSEIDMLMTSITNNASRLDGLHGFRVFDKDDQELINSLPINLNGGVQLYYEEWNGEKCFMIKGAGTFVIDSDMYFIGNLVISTRDGVRQAPELLGGIKDAFIMATGNVTLQGQEMKEIDDVNLISANGNICIQLEKNQFKGMALAPKGKMEFQGQGGAEFIGSFIGKDLSIKNDFIFKYPEDDKPSDIIKKRIFTESAPLVLESVNNLINDVSEYTNSTTITFATRANHREENDLNVNLGDGLRHAYHHLSSSTSLSKNIVIFTAKTPNTYTTVSATNNDEFLLTGNAQGYQIPDDADKAIEYAKKVIEHNNTENIQVIFVDLTEALNAGEEEVPDLYNVANSIGISAGNYKRPKTLNEIDFNLDSLNLSPLKETTVAPVFESLTINSATFEAQLPLNFVVTGVQYGFGNDLDNEDYLDVNSFEITDENTITFNIPNASSIDLLKEDGSLKLSKSIFLKLLVKVNPDKPDDPDNPFENIRWNNDPPTITGTINLPSDHAKINYVVKDESHTLYNFTQIFEDADIEVNHLIDLN</sequence>
<dbReference type="RefSeq" id="WP_105367404.1">
    <property type="nucleotide sequence ID" value="NZ_NEMB01000003.1"/>
</dbReference>
<dbReference type="AlphaFoldDB" id="A0A2S8R6R8"/>
<evidence type="ECO:0000313" key="2">
    <source>
        <dbReference type="Proteomes" id="UP000239720"/>
    </source>
</evidence>
<accession>A0A2S8R6R8</accession>
<protein>
    <submittedName>
        <fullName evidence="1">Uncharacterized protein</fullName>
    </submittedName>
</protein>
<proteinExistence type="predicted"/>